<evidence type="ECO:0000313" key="3">
    <source>
        <dbReference type="Proteomes" id="UP000078540"/>
    </source>
</evidence>
<proteinExistence type="predicted"/>
<dbReference type="AlphaFoldDB" id="A0A195BTP6"/>
<protein>
    <submittedName>
        <fullName evidence="2">Uncharacterized protein</fullName>
    </submittedName>
</protein>
<organism evidence="2 3">
    <name type="scientific">Atta colombica</name>
    <dbReference type="NCBI Taxonomy" id="520822"/>
    <lineage>
        <taxon>Eukaryota</taxon>
        <taxon>Metazoa</taxon>
        <taxon>Ecdysozoa</taxon>
        <taxon>Arthropoda</taxon>
        <taxon>Hexapoda</taxon>
        <taxon>Insecta</taxon>
        <taxon>Pterygota</taxon>
        <taxon>Neoptera</taxon>
        <taxon>Endopterygota</taxon>
        <taxon>Hymenoptera</taxon>
        <taxon>Apocrita</taxon>
        <taxon>Aculeata</taxon>
        <taxon>Formicoidea</taxon>
        <taxon>Formicidae</taxon>
        <taxon>Myrmicinae</taxon>
        <taxon>Atta</taxon>
    </lineage>
</organism>
<feature type="region of interest" description="Disordered" evidence="1">
    <location>
        <begin position="78"/>
        <end position="97"/>
    </location>
</feature>
<gene>
    <name evidence="2" type="ORF">ALC53_01408</name>
</gene>
<name>A0A195BTP6_9HYME</name>
<accession>A0A195BTP6</accession>
<feature type="compositionally biased region" description="Basic and acidic residues" evidence="1">
    <location>
        <begin position="85"/>
        <end position="97"/>
    </location>
</feature>
<evidence type="ECO:0000313" key="2">
    <source>
        <dbReference type="EMBL" id="KYM91651.1"/>
    </source>
</evidence>
<reference evidence="2 3" key="1">
    <citation type="submission" date="2015-09" db="EMBL/GenBank/DDBJ databases">
        <title>Atta colombica WGS genome.</title>
        <authorList>
            <person name="Nygaard S."/>
            <person name="Hu H."/>
            <person name="Boomsma J."/>
            <person name="Zhang G."/>
        </authorList>
    </citation>
    <scope>NUCLEOTIDE SEQUENCE [LARGE SCALE GENOMIC DNA]</scope>
    <source>
        <strain evidence="2">Treedump-2</strain>
        <tissue evidence="2">Whole body</tissue>
    </source>
</reference>
<evidence type="ECO:0000256" key="1">
    <source>
        <dbReference type="SAM" id="MobiDB-lite"/>
    </source>
</evidence>
<dbReference type="EMBL" id="KQ976406">
    <property type="protein sequence ID" value="KYM91651.1"/>
    <property type="molecule type" value="Genomic_DNA"/>
</dbReference>
<sequence length="291" mass="32242">RKQKPPKQRPATFDGRRRTDEKQPTALGRELVYVTDAGVLVATSWGDQVGADQYLLNALAQGGRKCCCRGGSEKFTDAVPPPLHRTGERNPRNKRSWSEIRKPALGISRCLSAAEFASGVATATCNHMHPQWAVANVTFASRHSRRNSLRKRLKASKLHSSGIGNYASFIRDKIIRDKSIIKDYIVIHNILHISNFASSSARQENYCVLSSRGVVGMAAKLYDLKYRKNKEQSHAGVSFICSLPGCHKMFENKTSKGTPFGMKSPVAKILVSKMNESPQAVLLTIPVTDYE</sequence>
<keyword evidence="3" id="KW-1185">Reference proteome</keyword>
<feature type="compositionally biased region" description="Basic and acidic residues" evidence="1">
    <location>
        <begin position="14"/>
        <end position="23"/>
    </location>
</feature>
<dbReference type="Proteomes" id="UP000078540">
    <property type="component" value="Unassembled WGS sequence"/>
</dbReference>
<feature type="region of interest" description="Disordered" evidence="1">
    <location>
        <begin position="1"/>
        <end position="24"/>
    </location>
</feature>
<feature type="non-terminal residue" evidence="2">
    <location>
        <position position="1"/>
    </location>
</feature>